<dbReference type="Gene3D" id="3.30.1490.20">
    <property type="entry name" value="ATP-grasp fold, A domain"/>
    <property type="match status" value="1"/>
</dbReference>
<dbReference type="SUPFAM" id="SSF56059">
    <property type="entry name" value="Glutathione synthetase ATP-binding domain-like"/>
    <property type="match status" value="1"/>
</dbReference>
<gene>
    <name evidence="10 12" type="primary">gshB</name>
    <name evidence="12" type="ORF">AADV58_01650</name>
</gene>
<protein>
    <recommendedName>
        <fullName evidence="10">Glutathione synthetase</fullName>
        <ecNumber evidence="10">6.3.2.3</ecNumber>
    </recommendedName>
    <alternativeName>
        <fullName evidence="10">GSH synthetase</fullName>
        <shortName evidence="10">GSH-S</shortName>
        <shortName evidence="10">GSHase</shortName>
    </alternativeName>
    <alternativeName>
        <fullName evidence="10">Glutathione synthase</fullName>
    </alternativeName>
</protein>
<comment type="similarity">
    <text evidence="10">Belongs to the prokaryotic GSH synthase family.</text>
</comment>
<keyword evidence="8" id="KW-0460">Magnesium</keyword>
<accession>A0ABZ2XGX5</accession>
<evidence type="ECO:0000256" key="3">
    <source>
        <dbReference type="ARBA" id="ARBA00022598"/>
    </source>
</evidence>
<dbReference type="PANTHER" id="PTHR21621:SF4">
    <property type="entry name" value="GLUTATHIONE SYNTHETASE"/>
    <property type="match status" value="1"/>
</dbReference>
<keyword evidence="9" id="KW-0464">Manganese</keyword>
<keyword evidence="4 10" id="KW-0317">Glutathione biosynthesis</keyword>
<evidence type="ECO:0000256" key="10">
    <source>
        <dbReference type="HAMAP-Rule" id="MF_00162"/>
    </source>
</evidence>
<proteinExistence type="inferred from homology"/>
<organism evidence="12 13">
    <name type="scientific">Azonexus hydrophilus</name>
    <dbReference type="NCBI Taxonomy" id="418702"/>
    <lineage>
        <taxon>Bacteria</taxon>
        <taxon>Pseudomonadati</taxon>
        <taxon>Pseudomonadota</taxon>
        <taxon>Betaproteobacteria</taxon>
        <taxon>Rhodocyclales</taxon>
        <taxon>Azonexaceae</taxon>
        <taxon>Azonexus</taxon>
    </lineage>
</organism>
<comment type="pathway">
    <text evidence="10">Sulfur metabolism; glutathione biosynthesis; glutathione from L-cysteine and L-glutamate: step 2/2.</text>
</comment>
<dbReference type="InterPro" id="IPR013815">
    <property type="entry name" value="ATP_grasp_subdomain_1"/>
</dbReference>
<evidence type="ECO:0000256" key="4">
    <source>
        <dbReference type="ARBA" id="ARBA00022684"/>
    </source>
</evidence>
<dbReference type="HAMAP" id="MF_00162">
    <property type="entry name" value="GSH_S"/>
    <property type="match status" value="1"/>
</dbReference>
<dbReference type="InterPro" id="IPR004215">
    <property type="entry name" value="GSHS_N"/>
</dbReference>
<dbReference type="InterPro" id="IPR016185">
    <property type="entry name" value="PreATP-grasp_dom_sf"/>
</dbReference>
<comment type="catalytic activity">
    <reaction evidence="10">
        <text>gamma-L-glutamyl-L-cysteine + glycine + ATP = glutathione + ADP + phosphate + H(+)</text>
        <dbReference type="Rhea" id="RHEA:13557"/>
        <dbReference type="ChEBI" id="CHEBI:15378"/>
        <dbReference type="ChEBI" id="CHEBI:30616"/>
        <dbReference type="ChEBI" id="CHEBI:43474"/>
        <dbReference type="ChEBI" id="CHEBI:57305"/>
        <dbReference type="ChEBI" id="CHEBI:57925"/>
        <dbReference type="ChEBI" id="CHEBI:58173"/>
        <dbReference type="ChEBI" id="CHEBI:456216"/>
        <dbReference type="EC" id="6.3.2.3"/>
    </reaction>
</comment>
<keyword evidence="6 10" id="KW-0547">Nucleotide-binding</keyword>
<keyword evidence="3 10" id="KW-0436">Ligase</keyword>
<dbReference type="InterPro" id="IPR006284">
    <property type="entry name" value="Glut_synth_pro"/>
</dbReference>
<dbReference type="NCBIfam" id="NF003573">
    <property type="entry name" value="PRK05246.1"/>
    <property type="match status" value="1"/>
</dbReference>
<evidence type="ECO:0000256" key="5">
    <source>
        <dbReference type="ARBA" id="ARBA00022723"/>
    </source>
</evidence>
<dbReference type="EC" id="6.3.2.3" evidence="10"/>
<dbReference type="SUPFAM" id="SSF52440">
    <property type="entry name" value="PreATP-grasp domain"/>
    <property type="match status" value="1"/>
</dbReference>
<keyword evidence="13" id="KW-1185">Reference proteome</keyword>
<dbReference type="InterPro" id="IPR011761">
    <property type="entry name" value="ATP-grasp"/>
</dbReference>
<evidence type="ECO:0000256" key="9">
    <source>
        <dbReference type="ARBA" id="ARBA00023211"/>
    </source>
</evidence>
<reference evidence="12 13" key="1">
    <citation type="submission" date="2024-04" db="EMBL/GenBank/DDBJ databases">
        <title>Dissimilatory iodate-reducing microorganisms contribute to the enrichment of iodine in groundwater.</title>
        <authorList>
            <person name="Jiang Z."/>
        </authorList>
    </citation>
    <scope>NUCLEOTIDE SEQUENCE [LARGE SCALE GENOMIC DNA]</scope>
    <source>
        <strain evidence="12 13">NCP973</strain>
    </source>
</reference>
<dbReference type="Gene3D" id="3.30.470.20">
    <property type="entry name" value="ATP-grasp fold, B domain"/>
    <property type="match status" value="1"/>
</dbReference>
<dbReference type="Gene3D" id="3.40.50.20">
    <property type="match status" value="1"/>
</dbReference>
<dbReference type="InterPro" id="IPR004218">
    <property type="entry name" value="GSHS_ATP-bd"/>
</dbReference>
<feature type="domain" description="ATP-grasp" evidence="11">
    <location>
        <begin position="145"/>
        <end position="330"/>
    </location>
</feature>
<evidence type="ECO:0000256" key="1">
    <source>
        <dbReference type="ARBA" id="ARBA00001936"/>
    </source>
</evidence>
<dbReference type="PROSITE" id="PS50975">
    <property type="entry name" value="ATP_GRASP"/>
    <property type="match status" value="1"/>
</dbReference>
<comment type="cofactor">
    <cofactor evidence="1">
        <name>Mn(2+)</name>
        <dbReference type="ChEBI" id="CHEBI:29035"/>
    </cofactor>
</comment>
<dbReference type="RefSeq" id="WP_051295220.1">
    <property type="nucleotide sequence ID" value="NZ_CP151406.1"/>
</dbReference>
<dbReference type="EMBL" id="CP151406">
    <property type="protein sequence ID" value="WZJ21874.1"/>
    <property type="molecule type" value="Genomic_DNA"/>
</dbReference>
<evidence type="ECO:0000256" key="6">
    <source>
        <dbReference type="ARBA" id="ARBA00022741"/>
    </source>
</evidence>
<evidence type="ECO:0000256" key="7">
    <source>
        <dbReference type="ARBA" id="ARBA00022840"/>
    </source>
</evidence>
<evidence type="ECO:0000259" key="11">
    <source>
        <dbReference type="PROSITE" id="PS50975"/>
    </source>
</evidence>
<dbReference type="GO" id="GO:0004363">
    <property type="term" value="F:glutathione synthase activity"/>
    <property type="evidence" value="ECO:0007669"/>
    <property type="project" value="UniProtKB-EC"/>
</dbReference>
<sequence>MQLSFAKEISGKGASLSLAFVVDPLSTRKAFNDPGVALMRAAQSHGHEVFAIEAASLGWRKPEAGHPGGVFGELIHLHLRPDDHDWYRETGREWRPLKGLDAVIVRLDPPLDREFLAATWLLERAEADGVRVINRPRALREHAEKVAITEFPQFAPSSLISRDMGQIQHFIDEQRDVVLKPLDGCGKVPVFRVHRNDPNRNVIVETLTDHGSRTIMAQIHLPEIGQGDKRILLIAGKVVPWCLARIPKAGETRGSLAAGGTGVAQEVSAHDRHLGETLGPLLLKRGLLIVGLDVIGNALTGINVTHPAGMVEIRQQSGFDSAGACITAIEHACGLS</sequence>
<evidence type="ECO:0000256" key="8">
    <source>
        <dbReference type="ARBA" id="ARBA00022842"/>
    </source>
</evidence>
<evidence type="ECO:0000313" key="12">
    <source>
        <dbReference type="EMBL" id="WZJ21874.1"/>
    </source>
</evidence>
<keyword evidence="7 10" id="KW-0067">ATP-binding</keyword>
<keyword evidence="5" id="KW-0479">Metal-binding</keyword>
<comment type="cofactor">
    <cofactor evidence="2">
        <name>Mg(2+)</name>
        <dbReference type="ChEBI" id="CHEBI:18420"/>
    </cofactor>
</comment>
<name>A0ABZ2XGX5_9RHOO</name>
<dbReference type="NCBIfam" id="TIGR01380">
    <property type="entry name" value="glut_syn"/>
    <property type="match status" value="1"/>
</dbReference>
<dbReference type="Proteomes" id="UP001479520">
    <property type="component" value="Chromosome"/>
</dbReference>
<dbReference type="Pfam" id="PF02955">
    <property type="entry name" value="GSH-S_ATP"/>
    <property type="match status" value="1"/>
</dbReference>
<evidence type="ECO:0000256" key="2">
    <source>
        <dbReference type="ARBA" id="ARBA00001946"/>
    </source>
</evidence>
<dbReference type="Pfam" id="PF02951">
    <property type="entry name" value="GSH-S_N"/>
    <property type="match status" value="1"/>
</dbReference>
<evidence type="ECO:0000313" key="13">
    <source>
        <dbReference type="Proteomes" id="UP001479520"/>
    </source>
</evidence>
<dbReference type="PANTHER" id="PTHR21621">
    <property type="entry name" value="RIBOSOMAL PROTEIN S6 MODIFICATION PROTEIN"/>
    <property type="match status" value="1"/>
</dbReference>